<dbReference type="InterPro" id="IPR002177">
    <property type="entry name" value="DPS_DNA-bd"/>
</dbReference>
<dbReference type="CDD" id="cd01043">
    <property type="entry name" value="DPS"/>
    <property type="match status" value="1"/>
</dbReference>
<keyword evidence="3" id="KW-1133">Transmembrane helix</keyword>
<dbReference type="OrthoDB" id="9797687at2"/>
<keyword evidence="6" id="KW-1185">Reference proteome</keyword>
<name>A0A512NL96_9HYPH</name>
<protein>
    <submittedName>
        <fullName evidence="5">DNA starvation/stationary phase protection protein</fullName>
    </submittedName>
</protein>
<dbReference type="PIRSF" id="PIRSF005900">
    <property type="entry name" value="Dps"/>
    <property type="match status" value="1"/>
</dbReference>
<evidence type="ECO:0000256" key="1">
    <source>
        <dbReference type="ARBA" id="ARBA00009497"/>
    </source>
</evidence>
<dbReference type="InterPro" id="IPR012347">
    <property type="entry name" value="Ferritin-like"/>
</dbReference>
<dbReference type="Pfam" id="PF00210">
    <property type="entry name" value="Ferritin"/>
    <property type="match status" value="1"/>
</dbReference>
<keyword evidence="3" id="KW-0472">Membrane</keyword>
<dbReference type="Gene3D" id="1.20.1260.10">
    <property type="match status" value="1"/>
</dbReference>
<dbReference type="InterPro" id="IPR009078">
    <property type="entry name" value="Ferritin-like_SF"/>
</dbReference>
<feature type="region of interest" description="Disordered" evidence="2">
    <location>
        <begin position="1"/>
        <end position="21"/>
    </location>
</feature>
<evidence type="ECO:0000256" key="3">
    <source>
        <dbReference type="SAM" id="Phobius"/>
    </source>
</evidence>
<evidence type="ECO:0000256" key="2">
    <source>
        <dbReference type="SAM" id="MobiDB-lite"/>
    </source>
</evidence>
<organism evidence="5 6">
    <name type="scientific">Reyranella soli</name>
    <dbReference type="NCBI Taxonomy" id="1230389"/>
    <lineage>
        <taxon>Bacteria</taxon>
        <taxon>Pseudomonadati</taxon>
        <taxon>Pseudomonadota</taxon>
        <taxon>Alphaproteobacteria</taxon>
        <taxon>Hyphomicrobiales</taxon>
        <taxon>Reyranellaceae</taxon>
        <taxon>Reyranella</taxon>
    </lineage>
</organism>
<keyword evidence="3" id="KW-0812">Transmembrane</keyword>
<dbReference type="SUPFAM" id="SSF47240">
    <property type="entry name" value="Ferritin-like"/>
    <property type="match status" value="1"/>
</dbReference>
<dbReference type="GO" id="GO:0008199">
    <property type="term" value="F:ferric iron binding"/>
    <property type="evidence" value="ECO:0007669"/>
    <property type="project" value="InterPro"/>
</dbReference>
<sequence length="178" mass="20229">MNLVSEAYRRPTTVDPSRPTDLSSDAAQALAAALTLILADFLTLYFKTKNFRWHMSGRHFHDYHLMLDEQSTQILAAADPIAERVRKMGGTTIRSVGHISRLQRILDNDASFVTPKDMLAELRDDNRELGRHLRLLHSLCREHGDIATASLGERWTDEAETRSWFLYEATRSTSQSGD</sequence>
<evidence type="ECO:0000259" key="4">
    <source>
        <dbReference type="Pfam" id="PF00210"/>
    </source>
</evidence>
<dbReference type="EMBL" id="BKAJ01000138">
    <property type="protein sequence ID" value="GEP59720.1"/>
    <property type="molecule type" value="Genomic_DNA"/>
</dbReference>
<dbReference type="Proteomes" id="UP000321058">
    <property type="component" value="Unassembled WGS sequence"/>
</dbReference>
<comment type="similarity">
    <text evidence="1">Belongs to the Dps family.</text>
</comment>
<evidence type="ECO:0000313" key="6">
    <source>
        <dbReference type="Proteomes" id="UP000321058"/>
    </source>
</evidence>
<gene>
    <name evidence="5" type="ORF">RSO01_68860</name>
</gene>
<feature type="transmembrane region" description="Helical" evidence="3">
    <location>
        <begin position="26"/>
        <end position="46"/>
    </location>
</feature>
<proteinExistence type="inferred from homology"/>
<comment type="caution">
    <text evidence="5">The sequence shown here is derived from an EMBL/GenBank/DDBJ whole genome shotgun (WGS) entry which is preliminary data.</text>
</comment>
<reference evidence="5 6" key="1">
    <citation type="submission" date="2019-07" db="EMBL/GenBank/DDBJ databases">
        <title>Whole genome shotgun sequence of Reyranella soli NBRC 108950.</title>
        <authorList>
            <person name="Hosoyama A."/>
            <person name="Uohara A."/>
            <person name="Ohji S."/>
            <person name="Ichikawa N."/>
        </authorList>
    </citation>
    <scope>NUCLEOTIDE SEQUENCE [LARGE SCALE GENOMIC DNA]</scope>
    <source>
        <strain evidence="5 6">NBRC 108950</strain>
    </source>
</reference>
<evidence type="ECO:0000313" key="5">
    <source>
        <dbReference type="EMBL" id="GEP59720.1"/>
    </source>
</evidence>
<dbReference type="PANTHER" id="PTHR42932">
    <property type="entry name" value="GENERAL STRESS PROTEIN 20U"/>
    <property type="match status" value="1"/>
</dbReference>
<dbReference type="AlphaFoldDB" id="A0A512NL96"/>
<accession>A0A512NL96</accession>
<dbReference type="InterPro" id="IPR008331">
    <property type="entry name" value="Ferritin_DPS_dom"/>
</dbReference>
<dbReference type="RefSeq" id="WP_147155095.1">
    <property type="nucleotide sequence ID" value="NZ_BKAJ01000138.1"/>
</dbReference>
<dbReference type="PANTHER" id="PTHR42932:SF3">
    <property type="entry name" value="DNA PROTECTION DURING STARVATION PROTEIN"/>
    <property type="match status" value="1"/>
</dbReference>
<feature type="domain" description="Ferritin/DPS" evidence="4">
    <location>
        <begin position="32"/>
        <end position="168"/>
    </location>
</feature>